<organism evidence="2 3">
    <name type="scientific">Hebeloma cylindrosporum</name>
    <dbReference type="NCBI Taxonomy" id="76867"/>
    <lineage>
        <taxon>Eukaryota</taxon>
        <taxon>Fungi</taxon>
        <taxon>Dikarya</taxon>
        <taxon>Basidiomycota</taxon>
        <taxon>Agaricomycotina</taxon>
        <taxon>Agaricomycetes</taxon>
        <taxon>Agaricomycetidae</taxon>
        <taxon>Agaricales</taxon>
        <taxon>Agaricineae</taxon>
        <taxon>Hymenogastraceae</taxon>
        <taxon>Hebeloma</taxon>
    </lineage>
</organism>
<gene>
    <name evidence="2" type="ORF">M413DRAFT_445094</name>
</gene>
<accession>A0A0C3CE39</accession>
<dbReference type="EMBL" id="KN831779">
    <property type="protein sequence ID" value="KIM41881.1"/>
    <property type="molecule type" value="Genomic_DNA"/>
</dbReference>
<sequence>MVVGGREVSTTWGEGTSLWQNYHIPGICQNTHDASKSRASRGVNIVKRPSKSYWDHH</sequence>
<reference evidence="3" key="2">
    <citation type="submission" date="2015-01" db="EMBL/GenBank/DDBJ databases">
        <title>Evolutionary Origins and Diversification of the Mycorrhizal Mutualists.</title>
        <authorList>
            <consortium name="DOE Joint Genome Institute"/>
            <consortium name="Mycorrhizal Genomics Consortium"/>
            <person name="Kohler A."/>
            <person name="Kuo A."/>
            <person name="Nagy L.G."/>
            <person name="Floudas D."/>
            <person name="Copeland A."/>
            <person name="Barry K.W."/>
            <person name="Cichocki N."/>
            <person name="Veneault-Fourrey C."/>
            <person name="LaButti K."/>
            <person name="Lindquist E.A."/>
            <person name="Lipzen A."/>
            <person name="Lundell T."/>
            <person name="Morin E."/>
            <person name="Murat C."/>
            <person name="Riley R."/>
            <person name="Ohm R."/>
            <person name="Sun H."/>
            <person name="Tunlid A."/>
            <person name="Henrissat B."/>
            <person name="Grigoriev I.V."/>
            <person name="Hibbett D.S."/>
            <person name="Martin F."/>
        </authorList>
    </citation>
    <scope>NUCLEOTIDE SEQUENCE [LARGE SCALE GENOMIC DNA]</scope>
    <source>
        <strain evidence="3">h7</strain>
    </source>
</reference>
<dbReference type="HOGENOM" id="CLU_2996699_0_0_1"/>
<keyword evidence="3" id="KW-1185">Reference proteome</keyword>
<dbReference type="AlphaFoldDB" id="A0A0C3CE39"/>
<evidence type="ECO:0000313" key="3">
    <source>
        <dbReference type="Proteomes" id="UP000053424"/>
    </source>
</evidence>
<feature type="region of interest" description="Disordered" evidence="1">
    <location>
        <begin position="30"/>
        <end position="57"/>
    </location>
</feature>
<evidence type="ECO:0000256" key="1">
    <source>
        <dbReference type="SAM" id="MobiDB-lite"/>
    </source>
</evidence>
<proteinExistence type="predicted"/>
<protein>
    <submittedName>
        <fullName evidence="2">Uncharacterized protein</fullName>
    </submittedName>
</protein>
<reference evidence="2 3" key="1">
    <citation type="submission" date="2014-04" db="EMBL/GenBank/DDBJ databases">
        <authorList>
            <consortium name="DOE Joint Genome Institute"/>
            <person name="Kuo A."/>
            <person name="Gay G."/>
            <person name="Dore J."/>
            <person name="Kohler A."/>
            <person name="Nagy L.G."/>
            <person name="Floudas D."/>
            <person name="Copeland A."/>
            <person name="Barry K.W."/>
            <person name="Cichocki N."/>
            <person name="Veneault-Fourrey C."/>
            <person name="LaButti K."/>
            <person name="Lindquist E.A."/>
            <person name="Lipzen A."/>
            <person name="Lundell T."/>
            <person name="Morin E."/>
            <person name="Murat C."/>
            <person name="Sun H."/>
            <person name="Tunlid A."/>
            <person name="Henrissat B."/>
            <person name="Grigoriev I.V."/>
            <person name="Hibbett D.S."/>
            <person name="Martin F."/>
            <person name="Nordberg H.P."/>
            <person name="Cantor M.N."/>
            <person name="Hua S.X."/>
        </authorList>
    </citation>
    <scope>NUCLEOTIDE SEQUENCE [LARGE SCALE GENOMIC DNA]</scope>
    <source>
        <strain evidence="3">h7</strain>
    </source>
</reference>
<name>A0A0C3CE39_HEBCY</name>
<evidence type="ECO:0000313" key="2">
    <source>
        <dbReference type="EMBL" id="KIM41881.1"/>
    </source>
</evidence>
<dbReference type="Proteomes" id="UP000053424">
    <property type="component" value="Unassembled WGS sequence"/>
</dbReference>